<organism evidence="2 3">
    <name type="scientific">Trifolium medium</name>
    <dbReference type="NCBI Taxonomy" id="97028"/>
    <lineage>
        <taxon>Eukaryota</taxon>
        <taxon>Viridiplantae</taxon>
        <taxon>Streptophyta</taxon>
        <taxon>Embryophyta</taxon>
        <taxon>Tracheophyta</taxon>
        <taxon>Spermatophyta</taxon>
        <taxon>Magnoliopsida</taxon>
        <taxon>eudicotyledons</taxon>
        <taxon>Gunneridae</taxon>
        <taxon>Pentapetalae</taxon>
        <taxon>rosids</taxon>
        <taxon>fabids</taxon>
        <taxon>Fabales</taxon>
        <taxon>Fabaceae</taxon>
        <taxon>Papilionoideae</taxon>
        <taxon>50 kb inversion clade</taxon>
        <taxon>NPAAA clade</taxon>
        <taxon>Hologalegina</taxon>
        <taxon>IRL clade</taxon>
        <taxon>Trifolieae</taxon>
        <taxon>Trifolium</taxon>
    </lineage>
</organism>
<protein>
    <submittedName>
        <fullName evidence="2">Uncharacterized protein</fullName>
    </submittedName>
</protein>
<sequence length="62" mass="7128">TEENSCPLNQDPHSKLDNSMEQKCDTRDPLQKTGQDSAYYAASKDWAKSEGEKHHQPSKLWH</sequence>
<feature type="region of interest" description="Disordered" evidence="1">
    <location>
        <begin position="1"/>
        <end position="38"/>
    </location>
</feature>
<proteinExistence type="predicted"/>
<dbReference type="EMBL" id="LXQA011199465">
    <property type="protein sequence ID" value="MCI88677.1"/>
    <property type="molecule type" value="Genomic_DNA"/>
</dbReference>
<evidence type="ECO:0000313" key="2">
    <source>
        <dbReference type="EMBL" id="MCI88677.1"/>
    </source>
</evidence>
<feature type="compositionally biased region" description="Basic and acidic residues" evidence="1">
    <location>
        <begin position="45"/>
        <end position="55"/>
    </location>
</feature>
<comment type="caution">
    <text evidence="2">The sequence shown here is derived from an EMBL/GenBank/DDBJ whole genome shotgun (WGS) entry which is preliminary data.</text>
</comment>
<name>A0A392VLB0_9FABA</name>
<dbReference type="Proteomes" id="UP000265520">
    <property type="component" value="Unassembled WGS sequence"/>
</dbReference>
<feature type="compositionally biased region" description="Basic and acidic residues" evidence="1">
    <location>
        <begin position="12"/>
        <end position="30"/>
    </location>
</feature>
<keyword evidence="3" id="KW-1185">Reference proteome</keyword>
<evidence type="ECO:0000313" key="3">
    <source>
        <dbReference type="Proteomes" id="UP000265520"/>
    </source>
</evidence>
<evidence type="ECO:0000256" key="1">
    <source>
        <dbReference type="SAM" id="MobiDB-lite"/>
    </source>
</evidence>
<reference evidence="2 3" key="1">
    <citation type="journal article" date="2018" name="Front. Plant Sci.">
        <title>Red Clover (Trifolium pratense) and Zigzag Clover (T. medium) - A Picture of Genomic Similarities and Differences.</title>
        <authorList>
            <person name="Dluhosova J."/>
            <person name="Istvanek J."/>
            <person name="Nedelnik J."/>
            <person name="Repkova J."/>
        </authorList>
    </citation>
    <scope>NUCLEOTIDE SEQUENCE [LARGE SCALE GENOMIC DNA]</scope>
    <source>
        <strain evidence="3">cv. 10/8</strain>
        <tissue evidence="2">Leaf</tissue>
    </source>
</reference>
<feature type="region of interest" description="Disordered" evidence="1">
    <location>
        <begin position="43"/>
        <end position="62"/>
    </location>
</feature>
<feature type="non-terminal residue" evidence="2">
    <location>
        <position position="1"/>
    </location>
</feature>
<accession>A0A392VLB0</accession>
<dbReference type="AlphaFoldDB" id="A0A392VLB0"/>